<sequence>MSHNSLTGMLPPEVGNLKVLVILDVSYNKLSGEIPSTLGRCEVPRGGVFCNASAAEVYSNIKICGGISELRLHRCPMQGPEKPGKHTTLKQQHNLVNILTSCSSVDLAGNEFKALMWLLHLHYLHNQCESPTVHGDLKPSIVLLGKVLTAHVSDFSLARLLSISSKHISGQFSSIRVKRTTGYAAPEYGVGEQTSTCGDVYSFAILLLEMFTGRTPTNELFKDDLNLHNFAKLTLPGRVNKLFAE</sequence>
<dbReference type="GO" id="GO:0005524">
    <property type="term" value="F:ATP binding"/>
    <property type="evidence" value="ECO:0007669"/>
    <property type="project" value="InterPro"/>
</dbReference>
<evidence type="ECO:0000313" key="8">
    <source>
        <dbReference type="EMBL" id="GFZ01520.1"/>
    </source>
</evidence>
<evidence type="ECO:0000256" key="3">
    <source>
        <dbReference type="ARBA" id="ARBA00022692"/>
    </source>
</evidence>
<dbReference type="Pfam" id="PF00069">
    <property type="entry name" value="Pkinase"/>
    <property type="match status" value="1"/>
</dbReference>
<evidence type="ECO:0000259" key="7">
    <source>
        <dbReference type="PROSITE" id="PS50011"/>
    </source>
</evidence>
<organism evidence="8 9">
    <name type="scientific">Actinidia rufa</name>
    <dbReference type="NCBI Taxonomy" id="165716"/>
    <lineage>
        <taxon>Eukaryota</taxon>
        <taxon>Viridiplantae</taxon>
        <taxon>Streptophyta</taxon>
        <taxon>Embryophyta</taxon>
        <taxon>Tracheophyta</taxon>
        <taxon>Spermatophyta</taxon>
        <taxon>Magnoliopsida</taxon>
        <taxon>eudicotyledons</taxon>
        <taxon>Gunneridae</taxon>
        <taxon>Pentapetalae</taxon>
        <taxon>asterids</taxon>
        <taxon>Ericales</taxon>
        <taxon>Actinidiaceae</taxon>
        <taxon>Actinidia</taxon>
    </lineage>
</organism>
<comment type="subcellular location">
    <subcellularLocation>
        <location evidence="1">Membrane</location>
    </subcellularLocation>
</comment>
<name>A0A7J0FTP3_9ERIC</name>
<feature type="domain" description="Protein kinase" evidence="7">
    <location>
        <begin position="1"/>
        <end position="245"/>
    </location>
</feature>
<dbReference type="Pfam" id="PF00560">
    <property type="entry name" value="LRR_1"/>
    <property type="match status" value="1"/>
</dbReference>
<keyword evidence="6" id="KW-0472">Membrane</keyword>
<dbReference type="Proteomes" id="UP000585474">
    <property type="component" value="Unassembled WGS sequence"/>
</dbReference>
<evidence type="ECO:0000256" key="6">
    <source>
        <dbReference type="ARBA" id="ARBA00023136"/>
    </source>
</evidence>
<dbReference type="SUPFAM" id="SSF56112">
    <property type="entry name" value="Protein kinase-like (PK-like)"/>
    <property type="match status" value="1"/>
</dbReference>
<dbReference type="InterPro" id="IPR001611">
    <property type="entry name" value="Leu-rich_rpt"/>
</dbReference>
<keyword evidence="8" id="KW-0808">Transferase</keyword>
<keyword evidence="5" id="KW-1133">Transmembrane helix</keyword>
<dbReference type="OrthoDB" id="1103805at2759"/>
<dbReference type="InterPro" id="IPR032675">
    <property type="entry name" value="LRR_dom_sf"/>
</dbReference>
<dbReference type="PANTHER" id="PTHR48055">
    <property type="entry name" value="LEUCINE-RICH REPEAT RECEPTOR PROTEIN KINASE EMS1"/>
    <property type="match status" value="1"/>
</dbReference>
<dbReference type="Gene3D" id="1.10.510.10">
    <property type="entry name" value="Transferase(Phosphotransferase) domain 1"/>
    <property type="match status" value="1"/>
</dbReference>
<dbReference type="GO" id="GO:0016020">
    <property type="term" value="C:membrane"/>
    <property type="evidence" value="ECO:0007669"/>
    <property type="project" value="UniProtKB-SubCell"/>
</dbReference>
<keyword evidence="8" id="KW-0418">Kinase</keyword>
<evidence type="ECO:0000256" key="4">
    <source>
        <dbReference type="ARBA" id="ARBA00022737"/>
    </source>
</evidence>
<evidence type="ECO:0000256" key="5">
    <source>
        <dbReference type="ARBA" id="ARBA00022989"/>
    </source>
</evidence>
<gene>
    <name evidence="8" type="ORF">Acr_15g0001290</name>
</gene>
<dbReference type="Gene3D" id="3.80.10.10">
    <property type="entry name" value="Ribonuclease Inhibitor"/>
    <property type="match status" value="1"/>
</dbReference>
<dbReference type="InterPro" id="IPR000719">
    <property type="entry name" value="Prot_kinase_dom"/>
</dbReference>
<dbReference type="AlphaFoldDB" id="A0A7J0FTP3"/>
<protein>
    <submittedName>
        <fullName evidence="8">Leucine-rich repeat protein kinase family protein</fullName>
    </submittedName>
</protein>
<dbReference type="PROSITE" id="PS50011">
    <property type="entry name" value="PROTEIN_KINASE_DOM"/>
    <property type="match status" value="1"/>
</dbReference>
<evidence type="ECO:0000256" key="1">
    <source>
        <dbReference type="ARBA" id="ARBA00004370"/>
    </source>
</evidence>
<dbReference type="SUPFAM" id="SSF52058">
    <property type="entry name" value="L domain-like"/>
    <property type="match status" value="1"/>
</dbReference>
<proteinExistence type="predicted"/>
<dbReference type="EMBL" id="BJWL01000015">
    <property type="protein sequence ID" value="GFZ01520.1"/>
    <property type="molecule type" value="Genomic_DNA"/>
</dbReference>
<reference evidence="8 9" key="1">
    <citation type="submission" date="2019-07" db="EMBL/GenBank/DDBJ databases">
        <title>De Novo Assembly of kiwifruit Actinidia rufa.</title>
        <authorList>
            <person name="Sugita-Konishi S."/>
            <person name="Sato K."/>
            <person name="Mori E."/>
            <person name="Abe Y."/>
            <person name="Kisaki G."/>
            <person name="Hamano K."/>
            <person name="Suezawa K."/>
            <person name="Otani M."/>
            <person name="Fukuda T."/>
            <person name="Manabe T."/>
            <person name="Gomi K."/>
            <person name="Tabuchi M."/>
            <person name="Akimitsu K."/>
            <person name="Kataoka I."/>
        </authorList>
    </citation>
    <scope>NUCLEOTIDE SEQUENCE [LARGE SCALE GENOMIC DNA]</scope>
    <source>
        <strain evidence="9">cv. Fuchu</strain>
    </source>
</reference>
<evidence type="ECO:0000256" key="2">
    <source>
        <dbReference type="ARBA" id="ARBA00022614"/>
    </source>
</evidence>
<evidence type="ECO:0000313" key="9">
    <source>
        <dbReference type="Proteomes" id="UP000585474"/>
    </source>
</evidence>
<dbReference type="PANTHER" id="PTHR48055:SF55">
    <property type="entry name" value="PROTEIN KINASE DOMAIN-CONTAINING PROTEIN"/>
    <property type="match status" value="1"/>
</dbReference>
<dbReference type="GO" id="GO:0004672">
    <property type="term" value="F:protein kinase activity"/>
    <property type="evidence" value="ECO:0007669"/>
    <property type="project" value="InterPro"/>
</dbReference>
<keyword evidence="3" id="KW-0812">Transmembrane</keyword>
<dbReference type="InterPro" id="IPR051564">
    <property type="entry name" value="LRR_receptor-like_kinase"/>
</dbReference>
<keyword evidence="2" id="KW-0433">Leucine-rich repeat</keyword>
<comment type="caution">
    <text evidence="8">The sequence shown here is derived from an EMBL/GenBank/DDBJ whole genome shotgun (WGS) entry which is preliminary data.</text>
</comment>
<keyword evidence="9" id="KW-1185">Reference proteome</keyword>
<accession>A0A7J0FTP3</accession>
<dbReference type="InterPro" id="IPR011009">
    <property type="entry name" value="Kinase-like_dom_sf"/>
</dbReference>
<keyword evidence="4" id="KW-0677">Repeat</keyword>